<dbReference type="Gene3D" id="4.10.280.10">
    <property type="entry name" value="Helix-loop-helix DNA-binding domain"/>
    <property type="match status" value="1"/>
</dbReference>
<evidence type="ECO:0000256" key="2">
    <source>
        <dbReference type="ARBA" id="ARBA00023015"/>
    </source>
</evidence>
<evidence type="ECO:0000256" key="1">
    <source>
        <dbReference type="ARBA" id="ARBA00004123"/>
    </source>
</evidence>
<dbReference type="PANTHER" id="PTHR31945:SF20">
    <property type="entry name" value="TRANSCRIPTION FACTOR DYT1"/>
    <property type="match status" value="1"/>
</dbReference>
<dbReference type="SMART" id="SM00353">
    <property type="entry name" value="HLH"/>
    <property type="match status" value="1"/>
</dbReference>
<dbReference type="GO" id="GO:0005634">
    <property type="term" value="C:nucleus"/>
    <property type="evidence" value="ECO:0007669"/>
    <property type="project" value="UniProtKB-SubCell"/>
</dbReference>
<evidence type="ECO:0000256" key="3">
    <source>
        <dbReference type="ARBA" id="ARBA00023163"/>
    </source>
</evidence>
<dbReference type="InterPro" id="IPR051358">
    <property type="entry name" value="TF_AMS/ICE1/BHLH6-like"/>
</dbReference>
<keyword evidence="4" id="KW-0539">Nucleus</keyword>
<dbReference type="AlphaFoldDB" id="A0AAE2CYG9"/>
<protein>
    <submittedName>
        <fullName evidence="6">Transcription factor DYT1</fullName>
    </submittedName>
</protein>
<dbReference type="InterPro" id="IPR054502">
    <property type="entry name" value="bHLH-TF_ACT-like_plant"/>
</dbReference>
<dbReference type="PANTHER" id="PTHR31945">
    <property type="entry name" value="TRANSCRIPTION FACTOR SCREAM2-RELATED"/>
    <property type="match status" value="1"/>
</dbReference>
<dbReference type="SUPFAM" id="SSF47459">
    <property type="entry name" value="HLH, helix-loop-helix DNA-binding domain"/>
    <property type="match status" value="1"/>
</dbReference>
<dbReference type="GO" id="GO:0003700">
    <property type="term" value="F:DNA-binding transcription factor activity"/>
    <property type="evidence" value="ECO:0007669"/>
    <property type="project" value="TreeGrafter"/>
</dbReference>
<proteinExistence type="predicted"/>
<name>A0AAE2CYG9_9LAMI</name>
<evidence type="ECO:0000259" key="5">
    <source>
        <dbReference type="SMART" id="SM00353"/>
    </source>
</evidence>
<dbReference type="GO" id="GO:0043565">
    <property type="term" value="F:sequence-specific DNA binding"/>
    <property type="evidence" value="ECO:0007669"/>
    <property type="project" value="TreeGrafter"/>
</dbReference>
<evidence type="ECO:0000256" key="4">
    <source>
        <dbReference type="ARBA" id="ARBA00023242"/>
    </source>
</evidence>
<dbReference type="GO" id="GO:0046983">
    <property type="term" value="F:protein dimerization activity"/>
    <property type="evidence" value="ECO:0007669"/>
    <property type="project" value="InterPro"/>
</dbReference>
<evidence type="ECO:0000313" key="6">
    <source>
        <dbReference type="EMBL" id="KAK4439277.1"/>
    </source>
</evidence>
<dbReference type="EMBL" id="JACGWO010000001">
    <property type="protein sequence ID" value="KAK4439277.1"/>
    <property type="molecule type" value="Genomic_DNA"/>
</dbReference>
<gene>
    <name evidence="6" type="ORF">Salat_0262600</name>
</gene>
<keyword evidence="7" id="KW-1185">Reference proteome</keyword>
<organism evidence="6 7">
    <name type="scientific">Sesamum alatum</name>
    <dbReference type="NCBI Taxonomy" id="300844"/>
    <lineage>
        <taxon>Eukaryota</taxon>
        <taxon>Viridiplantae</taxon>
        <taxon>Streptophyta</taxon>
        <taxon>Embryophyta</taxon>
        <taxon>Tracheophyta</taxon>
        <taxon>Spermatophyta</taxon>
        <taxon>Magnoliopsida</taxon>
        <taxon>eudicotyledons</taxon>
        <taxon>Gunneridae</taxon>
        <taxon>Pentapetalae</taxon>
        <taxon>asterids</taxon>
        <taxon>lamiids</taxon>
        <taxon>Lamiales</taxon>
        <taxon>Pedaliaceae</taxon>
        <taxon>Sesamum</taxon>
    </lineage>
</organism>
<reference evidence="6" key="1">
    <citation type="submission" date="2020-06" db="EMBL/GenBank/DDBJ databases">
        <authorList>
            <person name="Li T."/>
            <person name="Hu X."/>
            <person name="Zhang T."/>
            <person name="Song X."/>
            <person name="Zhang H."/>
            <person name="Dai N."/>
            <person name="Sheng W."/>
            <person name="Hou X."/>
            <person name="Wei L."/>
        </authorList>
    </citation>
    <scope>NUCLEOTIDE SEQUENCE</scope>
    <source>
        <strain evidence="6">3651</strain>
        <tissue evidence="6">Leaf</tissue>
    </source>
</reference>
<reference evidence="6" key="2">
    <citation type="journal article" date="2024" name="Plant">
        <title>Genomic evolution and insights into agronomic trait innovations of Sesamum species.</title>
        <authorList>
            <person name="Miao H."/>
            <person name="Wang L."/>
            <person name="Qu L."/>
            <person name="Liu H."/>
            <person name="Sun Y."/>
            <person name="Le M."/>
            <person name="Wang Q."/>
            <person name="Wei S."/>
            <person name="Zheng Y."/>
            <person name="Lin W."/>
            <person name="Duan Y."/>
            <person name="Cao H."/>
            <person name="Xiong S."/>
            <person name="Wang X."/>
            <person name="Wei L."/>
            <person name="Li C."/>
            <person name="Ma Q."/>
            <person name="Ju M."/>
            <person name="Zhao R."/>
            <person name="Li G."/>
            <person name="Mu C."/>
            <person name="Tian Q."/>
            <person name="Mei H."/>
            <person name="Zhang T."/>
            <person name="Gao T."/>
            <person name="Zhang H."/>
        </authorList>
    </citation>
    <scope>NUCLEOTIDE SEQUENCE</scope>
    <source>
        <strain evidence="6">3651</strain>
    </source>
</reference>
<dbReference type="Proteomes" id="UP001293254">
    <property type="component" value="Unassembled WGS sequence"/>
</dbReference>
<keyword evidence="2" id="KW-0805">Transcription regulation</keyword>
<comment type="subcellular location">
    <subcellularLocation>
        <location evidence="1">Nucleus</location>
    </subcellularLocation>
</comment>
<dbReference type="InterPro" id="IPR036638">
    <property type="entry name" value="HLH_DNA-bd_sf"/>
</dbReference>
<dbReference type="InterPro" id="IPR011598">
    <property type="entry name" value="bHLH_dom"/>
</dbReference>
<dbReference type="Pfam" id="PF22754">
    <property type="entry name" value="bHLH-TF_ACT-like_plant"/>
    <property type="match status" value="1"/>
</dbReference>
<keyword evidence="3" id="KW-0804">Transcription</keyword>
<sequence>MDCVKSEFDDLCITEDTNNAARMDKRKKHIDAQDDDDEDSKYISKNLNAERKRRKKLSDRQLELRSLMNKATIITDAITYIEELKQSVEDLTHQLHQMEATSVAQEKPDDFKEIDAEQETNKWGLAQPEVQVNHIGGTKFWIKIVFQKKRGGLTKLMEAINVVGFDITDTSITTSDGAVLVTLSAEGSHGGLPEADKIKKFLLEVISNI</sequence>
<feature type="domain" description="BHLH" evidence="5">
    <location>
        <begin position="47"/>
        <end position="90"/>
    </location>
</feature>
<evidence type="ECO:0000313" key="7">
    <source>
        <dbReference type="Proteomes" id="UP001293254"/>
    </source>
</evidence>
<accession>A0AAE2CYG9</accession>
<comment type="caution">
    <text evidence="6">The sequence shown here is derived from an EMBL/GenBank/DDBJ whole genome shotgun (WGS) entry which is preliminary data.</text>
</comment>